<reference evidence="1 2" key="1">
    <citation type="submission" date="2016-11" db="EMBL/GenBank/DDBJ databases">
        <authorList>
            <person name="Jaros S."/>
            <person name="Januszkiewicz K."/>
            <person name="Wedrychowicz H."/>
        </authorList>
    </citation>
    <scope>NUCLEOTIDE SEQUENCE [LARGE SCALE GENOMIC DNA]</scope>
    <source>
        <strain evidence="1 2">DSM 19980</strain>
    </source>
</reference>
<accession>A0A1M4W480</accession>
<evidence type="ECO:0000313" key="1">
    <source>
        <dbReference type="EMBL" id="SHE75752.1"/>
    </source>
</evidence>
<dbReference type="RefSeq" id="WP_072820455.1">
    <property type="nucleotide sequence ID" value="NZ_FQUJ01000004.1"/>
</dbReference>
<evidence type="ECO:0000313" key="2">
    <source>
        <dbReference type="Proteomes" id="UP000184346"/>
    </source>
</evidence>
<dbReference type="AlphaFoldDB" id="A0A1M4W480"/>
<dbReference type="Pfam" id="PF12686">
    <property type="entry name" value="DUF3800"/>
    <property type="match status" value="1"/>
</dbReference>
<organism evidence="1 2">
    <name type="scientific">Modicisalibacter ilicicola DSM 19980</name>
    <dbReference type="NCBI Taxonomy" id="1121942"/>
    <lineage>
        <taxon>Bacteria</taxon>
        <taxon>Pseudomonadati</taxon>
        <taxon>Pseudomonadota</taxon>
        <taxon>Gammaproteobacteria</taxon>
        <taxon>Oceanospirillales</taxon>
        <taxon>Halomonadaceae</taxon>
        <taxon>Modicisalibacter</taxon>
    </lineage>
</organism>
<gene>
    <name evidence="1" type="ORF">SAMN02745148_01061</name>
</gene>
<dbReference type="OrthoDB" id="7582583at2"/>
<proteinExistence type="predicted"/>
<dbReference type="EMBL" id="FQUJ01000004">
    <property type="protein sequence ID" value="SHE75752.1"/>
    <property type="molecule type" value="Genomic_DNA"/>
</dbReference>
<keyword evidence="2" id="KW-1185">Reference proteome</keyword>
<name>A0A1M4W480_9GAMM</name>
<evidence type="ECO:0008006" key="3">
    <source>
        <dbReference type="Google" id="ProtNLM"/>
    </source>
</evidence>
<dbReference type="Proteomes" id="UP000184346">
    <property type="component" value="Unassembled WGS sequence"/>
</dbReference>
<sequence>MERVSFYFDESGEKGFVKDGFSNSDVGLVAGVAMPQRCVAEFEYEVVKILSKLKTSEVEKIHATELFNKEENRRVRGELLEYMAEKQEWTLVYEAVYPLGLYLNEVLVEEISIKHKPQDSKIKISNNKDKKRIYNSLIEGLVIKLDEMCRIENSDSLVMISDHIDSSIHKEALKVLGYLKENEHRNTVTGFDAEDKKIVSKSILTNVEGVDLSVRNVKTIEVDSSVSPMTIVADIVANTLYRHIKDKISQEGCLRLHGEEVLSGYILKDKIAFISDGYVMDDLYAPS</sequence>
<protein>
    <recommendedName>
        <fullName evidence="3">DUF3800 domain-containing protein</fullName>
    </recommendedName>
</protein>
<dbReference type="InterPro" id="IPR024524">
    <property type="entry name" value="DUF3800"/>
</dbReference>